<dbReference type="SUPFAM" id="SSF51126">
    <property type="entry name" value="Pectin lyase-like"/>
    <property type="match status" value="1"/>
</dbReference>
<accession>A0A2R9SR73</accession>
<dbReference type="Proteomes" id="UP000003094">
    <property type="component" value="Unassembled WGS sequence"/>
</dbReference>
<evidence type="ECO:0008006" key="3">
    <source>
        <dbReference type="Google" id="ProtNLM"/>
    </source>
</evidence>
<evidence type="ECO:0000313" key="1">
    <source>
        <dbReference type="EMBL" id="EFU39874.1"/>
    </source>
</evidence>
<dbReference type="EMBL" id="ADHJ01000037">
    <property type="protein sequence ID" value="EFU39874.1"/>
    <property type="molecule type" value="Genomic_DNA"/>
</dbReference>
<keyword evidence="2" id="KW-1185">Reference proteome</keyword>
<gene>
    <name evidence="1" type="ORF">PVOR_21354</name>
</gene>
<dbReference type="AlphaFoldDB" id="A0A2R9SR73"/>
<proteinExistence type="predicted"/>
<name>A0A2R9SR73_9BACL</name>
<sequence>MTIGVGIILDGGGTGGGIFIFGSGCSLTLDGCIITNCRNSGNGGGLLVQGNISRSSLIMNAALIENCQAGSGGGVFAAGCDIEMNGGEITGNRANNSGGGITTIAGGTRLGCTLTINGGKIIANSTVVAFGDAGGTNAFDTIVTIQNSEISNNTADNNGGGIIANNIAFMDGGAIIANGSLVSIAGAEIINNTAAGDGGSYIY</sequence>
<protein>
    <recommendedName>
        <fullName evidence="3">Polymorphic outer membrane protein</fullName>
    </recommendedName>
</protein>
<reference evidence="1 2" key="1">
    <citation type="journal article" date="2010" name="BMC Genomics">
        <title>Genome sequence of the pattern forming Paenibacillus vortex bacterium reveals potential for thriving in complex environments.</title>
        <authorList>
            <person name="Sirota-Madi A."/>
            <person name="Olender T."/>
            <person name="Helman Y."/>
            <person name="Ingham C."/>
            <person name="Brainis I."/>
            <person name="Roth D."/>
            <person name="Hagi E."/>
            <person name="Brodsky L."/>
            <person name="Leshkowitz D."/>
            <person name="Galatenko V."/>
            <person name="Nikolaev V."/>
            <person name="Mugasimangalam R.C."/>
            <person name="Bransburg-Zabary S."/>
            <person name="Gutnick D.L."/>
            <person name="Lancet D."/>
            <person name="Ben-Jacob E."/>
        </authorList>
    </citation>
    <scope>NUCLEOTIDE SEQUENCE [LARGE SCALE GENOMIC DNA]</scope>
    <source>
        <strain evidence="1 2">V453</strain>
    </source>
</reference>
<comment type="caution">
    <text evidence="1">The sequence shown here is derived from an EMBL/GenBank/DDBJ whole genome shotgun (WGS) entry which is preliminary data.</text>
</comment>
<evidence type="ECO:0000313" key="2">
    <source>
        <dbReference type="Proteomes" id="UP000003094"/>
    </source>
</evidence>
<dbReference type="KEGG" id="pvo:PVOR_21354"/>
<dbReference type="InterPro" id="IPR011050">
    <property type="entry name" value="Pectin_lyase_fold/virulence"/>
</dbReference>
<organism evidence="1 2">
    <name type="scientific">Paenibacillus vortex V453</name>
    <dbReference type="NCBI Taxonomy" id="715225"/>
    <lineage>
        <taxon>Bacteria</taxon>
        <taxon>Bacillati</taxon>
        <taxon>Bacillota</taxon>
        <taxon>Bacilli</taxon>
        <taxon>Bacillales</taxon>
        <taxon>Paenibacillaceae</taxon>
        <taxon>Paenibacillus</taxon>
    </lineage>
</organism>